<reference evidence="2" key="1">
    <citation type="submission" date="2020-01" db="EMBL/GenBank/DDBJ databases">
        <authorList>
            <person name="Mishra B."/>
        </authorList>
    </citation>
    <scope>NUCLEOTIDE SEQUENCE [LARGE SCALE GENOMIC DNA]</scope>
</reference>
<protein>
    <recommendedName>
        <fullName evidence="1">F-box protein At3g26010-like beta-propeller domain-containing protein</fullName>
    </recommendedName>
</protein>
<evidence type="ECO:0000313" key="3">
    <source>
        <dbReference type="Proteomes" id="UP000467841"/>
    </source>
</evidence>
<dbReference type="InterPro" id="IPR055290">
    <property type="entry name" value="At3g26010-like"/>
</dbReference>
<comment type="caution">
    <text evidence="2">The sequence shown here is derived from an EMBL/GenBank/DDBJ whole genome shotgun (WGS) entry which is preliminary data.</text>
</comment>
<accession>A0A6D2HIG1</accession>
<evidence type="ECO:0000313" key="2">
    <source>
        <dbReference type="EMBL" id="CAA7014369.1"/>
    </source>
</evidence>
<dbReference type="Proteomes" id="UP000467841">
    <property type="component" value="Unassembled WGS sequence"/>
</dbReference>
<dbReference type="PANTHER" id="PTHR35546:SF25">
    <property type="entry name" value="F-BOX DOMAIN-CONTAINING PROTEIN"/>
    <property type="match status" value="1"/>
</dbReference>
<organism evidence="2 3">
    <name type="scientific">Microthlaspi erraticum</name>
    <dbReference type="NCBI Taxonomy" id="1685480"/>
    <lineage>
        <taxon>Eukaryota</taxon>
        <taxon>Viridiplantae</taxon>
        <taxon>Streptophyta</taxon>
        <taxon>Embryophyta</taxon>
        <taxon>Tracheophyta</taxon>
        <taxon>Spermatophyta</taxon>
        <taxon>Magnoliopsida</taxon>
        <taxon>eudicotyledons</taxon>
        <taxon>Gunneridae</taxon>
        <taxon>Pentapetalae</taxon>
        <taxon>rosids</taxon>
        <taxon>malvids</taxon>
        <taxon>Brassicales</taxon>
        <taxon>Brassicaceae</taxon>
        <taxon>Coluteocarpeae</taxon>
        <taxon>Microthlaspi</taxon>
    </lineage>
</organism>
<dbReference type="AlphaFoldDB" id="A0A6D2HIG1"/>
<dbReference type="PANTHER" id="PTHR35546">
    <property type="entry name" value="F-BOX PROTEIN INTERACTION DOMAIN PROTEIN-RELATED"/>
    <property type="match status" value="1"/>
</dbReference>
<sequence>MEIRYYVGNPVLPQWILLPPPPLPTETEESPFVYTFSDSGLVTRKHNNGAILGYKVVRKNSRARPWSFEIFSSDTGKWSVTQVTCPGPHGGFLLNTSNPVSFNGKLHWLDLSRRVIVHDFFSHDKQARAISLPDNLKCLPAFTIKNTPCGKMICTTSQGYFVLIDVGFIKEVNSYNVRVWRLKSDSWSWDHALEINMASVGLGPSCVPMAIDIEVIYLWDLQSKCFVACNLRTLAKSYGARKVGTPVNSNPFETRETVYKEDDFRSEHLSFLSHFVPSLQVLPTTLRKPKMIYI</sequence>
<dbReference type="InterPro" id="IPR056592">
    <property type="entry name" value="Beta-prop_At3g26010-like"/>
</dbReference>
<keyword evidence="3" id="KW-1185">Reference proteome</keyword>
<evidence type="ECO:0000259" key="1">
    <source>
        <dbReference type="Pfam" id="PF24750"/>
    </source>
</evidence>
<name>A0A6D2HIG1_9BRAS</name>
<dbReference type="OrthoDB" id="674184at2759"/>
<proteinExistence type="predicted"/>
<dbReference type="Pfam" id="PF24750">
    <property type="entry name" value="b-prop_At3g26010-like"/>
    <property type="match status" value="1"/>
</dbReference>
<gene>
    <name evidence="2" type="ORF">MERR_LOCUS1603</name>
</gene>
<dbReference type="EMBL" id="CACVBM020000110">
    <property type="protein sequence ID" value="CAA7014369.1"/>
    <property type="molecule type" value="Genomic_DNA"/>
</dbReference>
<feature type="domain" description="F-box protein At3g26010-like beta-propeller" evidence="1">
    <location>
        <begin position="4"/>
        <end position="235"/>
    </location>
</feature>